<dbReference type="EMBL" id="GBRH01267833">
    <property type="protein sequence ID" value="JAD30062.1"/>
    <property type="molecule type" value="Transcribed_RNA"/>
</dbReference>
<reference evidence="1" key="2">
    <citation type="journal article" date="2015" name="Data Brief">
        <title>Shoot transcriptome of the giant reed, Arundo donax.</title>
        <authorList>
            <person name="Barrero R.A."/>
            <person name="Guerrero F.D."/>
            <person name="Moolhuijzen P."/>
            <person name="Goolsby J.A."/>
            <person name="Tidwell J."/>
            <person name="Bellgard S.E."/>
            <person name="Bellgard M.I."/>
        </authorList>
    </citation>
    <scope>NUCLEOTIDE SEQUENCE</scope>
    <source>
        <tissue evidence="1">Shoot tissue taken approximately 20 cm above the soil surface</tissue>
    </source>
</reference>
<reference evidence="1" key="1">
    <citation type="submission" date="2014-09" db="EMBL/GenBank/DDBJ databases">
        <authorList>
            <person name="Magalhaes I.L.F."/>
            <person name="Oliveira U."/>
            <person name="Santos F.R."/>
            <person name="Vidigal T.H.D.A."/>
            <person name="Brescovit A.D."/>
            <person name="Santos A.J."/>
        </authorList>
    </citation>
    <scope>NUCLEOTIDE SEQUENCE</scope>
    <source>
        <tissue evidence="1">Shoot tissue taken approximately 20 cm above the soil surface</tissue>
    </source>
</reference>
<proteinExistence type="predicted"/>
<organism evidence="1">
    <name type="scientific">Arundo donax</name>
    <name type="common">Giant reed</name>
    <name type="synonym">Donax arundinaceus</name>
    <dbReference type="NCBI Taxonomy" id="35708"/>
    <lineage>
        <taxon>Eukaryota</taxon>
        <taxon>Viridiplantae</taxon>
        <taxon>Streptophyta</taxon>
        <taxon>Embryophyta</taxon>
        <taxon>Tracheophyta</taxon>
        <taxon>Spermatophyta</taxon>
        <taxon>Magnoliopsida</taxon>
        <taxon>Liliopsida</taxon>
        <taxon>Poales</taxon>
        <taxon>Poaceae</taxon>
        <taxon>PACMAD clade</taxon>
        <taxon>Arundinoideae</taxon>
        <taxon>Arundineae</taxon>
        <taxon>Arundo</taxon>
    </lineage>
</organism>
<protein>
    <submittedName>
        <fullName evidence="1">GSVIVT00006341001</fullName>
    </submittedName>
</protein>
<evidence type="ECO:0000313" key="1">
    <source>
        <dbReference type="EMBL" id="JAD30062.1"/>
    </source>
</evidence>
<name>A0A0A8Z5D9_ARUDO</name>
<accession>A0A0A8Z5D9</accession>
<dbReference type="AlphaFoldDB" id="A0A0A8Z5D9"/>
<sequence length="24" mass="2730">MRRCSGWCTPAAGRYWTRSRASLG</sequence>